<protein>
    <submittedName>
        <fullName evidence="7">Tn3 family transposase</fullName>
    </submittedName>
</protein>
<feature type="domain" description="Tn3 transposase DDE" evidence="5">
    <location>
        <begin position="652"/>
        <end position="934"/>
    </location>
</feature>
<dbReference type="NCBIfam" id="NF033527">
    <property type="entry name" value="transpos_Tn3"/>
    <property type="match status" value="1"/>
</dbReference>
<comment type="similarity">
    <text evidence="1">Belongs to the transposase 7 family.</text>
</comment>
<evidence type="ECO:0000256" key="1">
    <source>
        <dbReference type="ARBA" id="ARBA00009402"/>
    </source>
</evidence>
<keyword evidence="4" id="KW-0233">DNA recombination</keyword>
<evidence type="ECO:0000256" key="4">
    <source>
        <dbReference type="ARBA" id="ARBA00023172"/>
    </source>
</evidence>
<dbReference type="RefSeq" id="WP_380940932.1">
    <property type="nucleotide sequence ID" value="NZ_JBHUFC010000004.1"/>
</dbReference>
<name>A0ABW4NEN1_9SPHN</name>
<dbReference type="InterPro" id="IPR025296">
    <property type="entry name" value="DUF4158"/>
</dbReference>
<comment type="caution">
    <text evidence="7">The sequence shown here is derived from an EMBL/GenBank/DDBJ whole genome shotgun (WGS) entry which is preliminary data.</text>
</comment>
<feature type="domain" description="DUF4158" evidence="6">
    <location>
        <begin position="6"/>
        <end position="169"/>
    </location>
</feature>
<gene>
    <name evidence="7" type="ORF">ACFSC3_13265</name>
</gene>
<dbReference type="InterPro" id="IPR002513">
    <property type="entry name" value="Tn3_Tnp_DDE_dom"/>
</dbReference>
<sequence length="959" mass="106999">MARRRLLTREVLARQLDPPTDEREIARHFTLTREDLDWVSIRRGPASQLGYAMTLLYMRWPGRVLGADETPPLSILSFVARQLDVPEAAWHDYGRREPTRRAHLTDLARRMGYRAFGRTDFHALATFAMPVAQTIIQPLQLAEIVIDEMRRRRLLLPPVTVIEAIVRRARRQADELVHDVLTQGLGDGGRTRLDALLARRGDRGATWLSWLRNPPLSPAPRNVMRLLERLDHVRAIGLAPARAATIPTAAFDRIADEAVRITSQHLAELPDRRRHAVLAAAALRLRESLADAVLAMTDKLLGSMMRRAENRTRDKALGTIRALQAQLRLLTGPCRLLIDARAQGLDSLAAMAIDWEKLGTAVGEAEILVAPETTDRTAELIDRHRSLRPVIGPLLNAFTFQGAGPVQGLLDAVRIVGEVYRTGRRRLPDNPPLRFVPPSWRPFVLRDGQVVRAAYELCALTQLRDRLRAGDIWVEESRQYRAFDSYLLPPATFAALRERGPLPLAIDTDFDTFIAGRRARLDTAIEQVTALARQGELPQVRLDAGGLVISPLKAVTPPSTEDVRRMVYDRLPRVKITDLLLEVDGWTGFSECFTHRRSGRPADDRNALLTVILADGINLGLTRMADTCQAATLRQLAHLHDWHVSESAYGAAHGQLFHAGGRGAAIGDINARNGNEPGVSFYTHISDQYDPFASRVIAATAGKAPYVLDGLLYHATGLSIEEHYTDTGGASDHVFGLMPFFGYRFAPRLRDLKERRLHLLPQQDAGALLVGLTGDPVAVGHVADHWDELLRLVTSIRSGTVTASAMLRRLSAYPRQNGLALALREVGRIERSIFMLDWLRDIDLRRRAQAGLNKGEARNALARALFFNQLGELRDRRFENQTYRASGLNLLVAAIILWNTRYLEQAIAGMAVPPETARHIAPLGWEHISLTGDYRWNTDDRPPVGQLRPLRTPTSLLAA</sequence>
<organism evidence="7 8">
    <name type="scientific">Sphingomonas floccifaciens</name>
    <dbReference type="NCBI Taxonomy" id="1844115"/>
    <lineage>
        <taxon>Bacteria</taxon>
        <taxon>Pseudomonadati</taxon>
        <taxon>Pseudomonadota</taxon>
        <taxon>Alphaproteobacteria</taxon>
        <taxon>Sphingomonadales</taxon>
        <taxon>Sphingomonadaceae</taxon>
        <taxon>Sphingomonas</taxon>
    </lineage>
</organism>
<keyword evidence="8" id="KW-1185">Reference proteome</keyword>
<accession>A0ABW4NEN1</accession>
<dbReference type="InterPro" id="IPR047653">
    <property type="entry name" value="Tn3-like_transpos"/>
</dbReference>
<keyword evidence="2" id="KW-0815">Transposition</keyword>
<evidence type="ECO:0000313" key="8">
    <source>
        <dbReference type="Proteomes" id="UP001597283"/>
    </source>
</evidence>
<reference evidence="8" key="1">
    <citation type="journal article" date="2019" name="Int. J. Syst. Evol. Microbiol.">
        <title>The Global Catalogue of Microorganisms (GCM) 10K type strain sequencing project: providing services to taxonomists for standard genome sequencing and annotation.</title>
        <authorList>
            <consortium name="The Broad Institute Genomics Platform"/>
            <consortium name="The Broad Institute Genome Sequencing Center for Infectious Disease"/>
            <person name="Wu L."/>
            <person name="Ma J."/>
        </authorList>
    </citation>
    <scope>NUCLEOTIDE SEQUENCE [LARGE SCALE GENOMIC DNA]</scope>
    <source>
        <strain evidence="8">Q85</strain>
    </source>
</reference>
<dbReference type="Pfam" id="PF13700">
    <property type="entry name" value="DUF4158"/>
    <property type="match status" value="1"/>
</dbReference>
<evidence type="ECO:0000259" key="6">
    <source>
        <dbReference type="Pfam" id="PF13700"/>
    </source>
</evidence>
<dbReference type="EMBL" id="JBHUFC010000004">
    <property type="protein sequence ID" value="MFD1788536.1"/>
    <property type="molecule type" value="Genomic_DNA"/>
</dbReference>
<evidence type="ECO:0000259" key="5">
    <source>
        <dbReference type="Pfam" id="PF01526"/>
    </source>
</evidence>
<evidence type="ECO:0000256" key="2">
    <source>
        <dbReference type="ARBA" id="ARBA00022578"/>
    </source>
</evidence>
<evidence type="ECO:0000256" key="3">
    <source>
        <dbReference type="ARBA" id="ARBA00023125"/>
    </source>
</evidence>
<proteinExistence type="inferred from homology"/>
<dbReference type="Pfam" id="PF01526">
    <property type="entry name" value="DDE_Tnp_Tn3"/>
    <property type="match status" value="1"/>
</dbReference>
<dbReference type="Proteomes" id="UP001597283">
    <property type="component" value="Unassembled WGS sequence"/>
</dbReference>
<keyword evidence="3" id="KW-0238">DNA-binding</keyword>
<evidence type="ECO:0000313" key="7">
    <source>
        <dbReference type="EMBL" id="MFD1788536.1"/>
    </source>
</evidence>